<dbReference type="AlphaFoldDB" id="D4BLB3"/>
<dbReference type="HOGENOM" id="CLU_2951004_0_0_11"/>
<keyword evidence="2" id="KW-1185">Reference proteome</keyword>
<evidence type="ECO:0000313" key="1">
    <source>
        <dbReference type="EMBL" id="EFE90101.1"/>
    </source>
</evidence>
<dbReference type="Proteomes" id="UP000003191">
    <property type="component" value="Unassembled WGS sequence"/>
</dbReference>
<organism evidence="1 2">
    <name type="scientific">Bifidobacterium breve DSM 20213 = JCM 1192</name>
    <dbReference type="NCBI Taxonomy" id="518634"/>
    <lineage>
        <taxon>Bacteria</taxon>
        <taxon>Bacillati</taxon>
        <taxon>Actinomycetota</taxon>
        <taxon>Actinomycetes</taxon>
        <taxon>Bifidobacteriales</taxon>
        <taxon>Bifidobacteriaceae</taxon>
        <taxon>Bifidobacterium</taxon>
    </lineage>
</organism>
<proteinExistence type="predicted"/>
<accession>D4BLB3</accession>
<comment type="caution">
    <text evidence="1">The sequence shown here is derived from an EMBL/GenBank/DDBJ whole genome shotgun (WGS) entry which is preliminary data.</text>
</comment>
<sequence>MVANHLMLGLTLLGSAECTSTLLSNQQAILNQIIHCMTQRDTTYPILVTELRLGRQLFA</sequence>
<protein>
    <submittedName>
        <fullName evidence="1">Uncharacterized protein</fullName>
    </submittedName>
</protein>
<evidence type="ECO:0000313" key="2">
    <source>
        <dbReference type="Proteomes" id="UP000003191"/>
    </source>
</evidence>
<name>D4BLB3_BIFBR</name>
<gene>
    <name evidence="1" type="ORF">BIFBRE_02845</name>
</gene>
<dbReference type="EMBL" id="ACCG02000002">
    <property type="protein sequence ID" value="EFE90101.1"/>
    <property type="molecule type" value="Genomic_DNA"/>
</dbReference>
<reference evidence="1 2" key="1">
    <citation type="submission" date="2010-02" db="EMBL/GenBank/DDBJ databases">
        <authorList>
            <person name="Weinstock G."/>
            <person name="Sodergren E."/>
            <person name="Clifton S."/>
            <person name="Fulton L."/>
            <person name="Fulton B."/>
            <person name="Courtney L."/>
            <person name="Fronick C."/>
            <person name="Harrison M."/>
            <person name="Strong C."/>
            <person name="Farmer C."/>
            <person name="Delahaunty K."/>
            <person name="Markovic C."/>
            <person name="Hall O."/>
            <person name="Minx P."/>
            <person name="Tomlinson C."/>
            <person name="Mitreva M."/>
            <person name="Nelson J."/>
            <person name="Hou S."/>
            <person name="Wollam A."/>
            <person name="Pepin K.H."/>
            <person name="Johnson M."/>
            <person name="Bhonagiri V."/>
            <person name="Zhang X."/>
            <person name="Suruliraj S."/>
            <person name="Warren W."/>
            <person name="Chinwalla A."/>
            <person name="Mardis E.R."/>
            <person name="Wilson R.K."/>
        </authorList>
    </citation>
    <scope>NUCLEOTIDE SEQUENCE [LARGE SCALE GENOMIC DNA]</scope>
    <source>
        <strain evidence="1 2">DSM 20213</strain>
    </source>
</reference>